<evidence type="ECO:0000313" key="5">
    <source>
        <dbReference type="EMBL" id="QSI83961.1"/>
    </source>
</evidence>
<evidence type="ECO:0000256" key="2">
    <source>
        <dbReference type="ARBA" id="ARBA00022525"/>
    </source>
</evidence>
<protein>
    <submittedName>
        <fullName evidence="5">Three-finger toxin</fullName>
    </submittedName>
</protein>
<keyword evidence="2" id="KW-0964">Secreted</keyword>
<dbReference type="Gene3D" id="2.10.60.10">
    <property type="entry name" value="CD59"/>
    <property type="match status" value="1"/>
</dbReference>
<dbReference type="SUPFAM" id="SSF57302">
    <property type="entry name" value="Snake toxin-like"/>
    <property type="match status" value="1"/>
</dbReference>
<dbReference type="InterPro" id="IPR045860">
    <property type="entry name" value="Snake_toxin-like_sf"/>
</dbReference>
<evidence type="ECO:0000256" key="4">
    <source>
        <dbReference type="SAM" id="SignalP"/>
    </source>
</evidence>
<dbReference type="AlphaFoldDB" id="A0A898IKT9"/>
<evidence type="ECO:0000256" key="3">
    <source>
        <dbReference type="ARBA" id="ARBA00023157"/>
    </source>
</evidence>
<proteinExistence type="evidence at transcript level"/>
<accession>A0A898IKT9</accession>
<comment type="subcellular location">
    <subcellularLocation>
        <location evidence="1">Secreted</location>
    </subcellularLocation>
</comment>
<reference evidence="5" key="1">
    <citation type="journal article" name="Toxins">
        <title>Electric Blue: Molecular Evolution of Three-Finger Toxins in the Long-Glanded Coral Snake Species Calliophis bivirgatus.</title>
        <authorList>
            <person name="Dashevsky D."/>
            <person name="Rokyta D."/>
            <person name="Frank N."/>
            <person name="Nouwens A."/>
            <person name="Fry B.G."/>
        </authorList>
    </citation>
    <scope>NUCLEOTIDE SEQUENCE</scope>
    <source>
        <tissue evidence="5">Venom gland</tissue>
    </source>
</reference>
<dbReference type="EMBL" id="MW575057">
    <property type="protein sequence ID" value="QSI83961.1"/>
    <property type="molecule type" value="mRNA"/>
</dbReference>
<keyword evidence="3" id="KW-1015">Disulfide bond</keyword>
<feature type="chain" id="PRO_5032374983" evidence="4">
    <location>
        <begin position="22"/>
        <end position="77"/>
    </location>
</feature>
<organism evidence="5">
    <name type="scientific">Calliophis bivirgatus</name>
    <name type="common">Blue Malaysian coral snake</name>
    <name type="synonym">Maticora bivirgata</name>
    <dbReference type="NCBI Taxonomy" id="8633"/>
    <lineage>
        <taxon>Eukaryota</taxon>
        <taxon>Metazoa</taxon>
        <taxon>Chordata</taxon>
        <taxon>Craniata</taxon>
        <taxon>Vertebrata</taxon>
        <taxon>Euteleostomi</taxon>
        <taxon>Lepidosauria</taxon>
        <taxon>Squamata</taxon>
        <taxon>Bifurcata</taxon>
        <taxon>Unidentata</taxon>
        <taxon>Episquamata</taxon>
        <taxon>Toxicofera</taxon>
        <taxon>Serpentes</taxon>
        <taxon>Colubroidea</taxon>
        <taxon>Elapidae</taxon>
        <taxon>Elapinae</taxon>
        <taxon>Calliophis</taxon>
    </lineage>
</organism>
<feature type="signal peptide" evidence="4">
    <location>
        <begin position="1"/>
        <end position="21"/>
    </location>
</feature>
<dbReference type="GO" id="GO:0005576">
    <property type="term" value="C:extracellular region"/>
    <property type="evidence" value="ECO:0007669"/>
    <property type="project" value="UniProtKB-SubCell"/>
</dbReference>
<name>A0A898IKT9_CALBG</name>
<evidence type="ECO:0000256" key="1">
    <source>
        <dbReference type="ARBA" id="ARBA00004613"/>
    </source>
</evidence>
<sequence length="77" mass="8435">MKTLLLTLVVVTIMSLDLGYTLKCNEGRVTSAIVPCEKGMNRCAKIIGNSVIYTRKCAATCHDRKYVDCCSTDLCNA</sequence>
<keyword evidence="4" id="KW-0732">Signal</keyword>